<protein>
    <recommendedName>
        <fullName evidence="13">galacturonan 1,4-alpha-galacturonidase</fullName>
        <ecNumber evidence="13">3.2.1.67</ecNumber>
    </recommendedName>
</protein>
<evidence type="ECO:0000256" key="8">
    <source>
        <dbReference type="ARBA" id="ARBA00023277"/>
    </source>
</evidence>
<dbReference type="InterPro" id="IPR012334">
    <property type="entry name" value="Pectin_lyas_fold"/>
</dbReference>
<dbReference type="Pfam" id="PF00295">
    <property type="entry name" value="Glyco_hydro_28"/>
    <property type="match status" value="1"/>
</dbReference>
<comment type="similarity">
    <text evidence="2 15">Belongs to the glycosyl hydrolase 28 family.</text>
</comment>
<evidence type="ECO:0000256" key="7">
    <source>
        <dbReference type="ARBA" id="ARBA00023180"/>
    </source>
</evidence>
<dbReference type="InterPro" id="IPR000743">
    <property type="entry name" value="Glyco_hydro_28"/>
</dbReference>
<accession>A0A854QA82</accession>
<evidence type="ECO:0000256" key="10">
    <source>
        <dbReference type="ARBA" id="ARBA00023316"/>
    </source>
</evidence>
<comment type="caution">
    <text evidence="17">The sequence shown here is derived from an EMBL/GenBank/DDBJ whole genome shotgun (WGS) entry which is preliminary data.</text>
</comment>
<keyword evidence="6" id="KW-1015">Disulfide bond</keyword>
<dbReference type="AlphaFoldDB" id="A0A854QA82"/>
<keyword evidence="4 16" id="KW-0732">Signal</keyword>
<dbReference type="Proteomes" id="UP000199727">
    <property type="component" value="Unassembled WGS sequence"/>
</dbReference>
<keyword evidence="10" id="KW-0961">Cell wall biogenesis/degradation</keyword>
<keyword evidence="3" id="KW-0964">Secreted</keyword>
<dbReference type="GO" id="GO:0000272">
    <property type="term" value="P:polysaccharide catabolic process"/>
    <property type="evidence" value="ECO:0007669"/>
    <property type="project" value="UniProtKB-KW"/>
</dbReference>
<evidence type="ECO:0000313" key="18">
    <source>
        <dbReference type="Proteomes" id="UP000199727"/>
    </source>
</evidence>
<comment type="subcellular location">
    <subcellularLocation>
        <location evidence="1">Secreted</location>
    </subcellularLocation>
</comment>
<evidence type="ECO:0000313" key="17">
    <source>
        <dbReference type="EMBL" id="OXG13178.1"/>
    </source>
</evidence>
<dbReference type="SUPFAM" id="SSF51126">
    <property type="entry name" value="Pectin lyase-like"/>
    <property type="match status" value="1"/>
</dbReference>
<comment type="catalytic activity">
    <reaction evidence="14">
        <text>[(1-&gt;4)-alpha-D-galacturonosyl](n) + H2O = alpha-D-galacturonate + [(1-&gt;4)-alpha-D-galacturonosyl](n-1)</text>
        <dbReference type="Rhea" id="RHEA:14117"/>
        <dbReference type="Rhea" id="RHEA-COMP:14570"/>
        <dbReference type="Rhea" id="RHEA-COMP:14572"/>
        <dbReference type="ChEBI" id="CHEBI:15377"/>
        <dbReference type="ChEBI" id="CHEBI:58658"/>
        <dbReference type="ChEBI" id="CHEBI:140523"/>
        <dbReference type="EC" id="3.2.1.67"/>
    </reaction>
</comment>
<dbReference type="GO" id="GO:0004650">
    <property type="term" value="F:polygalacturonase activity"/>
    <property type="evidence" value="ECO:0007669"/>
    <property type="project" value="InterPro"/>
</dbReference>
<dbReference type="OrthoDB" id="187139at2759"/>
<evidence type="ECO:0000256" key="5">
    <source>
        <dbReference type="ARBA" id="ARBA00022801"/>
    </source>
</evidence>
<reference evidence="17 18" key="1">
    <citation type="submission" date="2017-06" db="EMBL/GenBank/DDBJ databases">
        <title>Global population genomics of the pathogenic fungus Cryptococcus neoformans var. grubii.</title>
        <authorList>
            <person name="Cuomo C."/>
            <person name="Litvintseva A."/>
            <person name="Chen Y."/>
            <person name="Young S."/>
            <person name="Zeng Q."/>
            <person name="Chapman S."/>
            <person name="Gujja S."/>
            <person name="Saif S."/>
            <person name="Birren B."/>
        </authorList>
    </citation>
    <scope>NUCLEOTIDE SEQUENCE [LARGE SCALE GENOMIC DNA]</scope>
    <source>
        <strain evidence="17 18">Tu259-1</strain>
    </source>
</reference>
<dbReference type="GO" id="GO:0047911">
    <property type="term" value="F:galacturan 1,4-alpha-galacturonidase activity"/>
    <property type="evidence" value="ECO:0007669"/>
    <property type="project" value="UniProtKB-EC"/>
</dbReference>
<dbReference type="EC" id="3.2.1.67" evidence="13"/>
<keyword evidence="5 15" id="KW-0378">Hydrolase</keyword>
<evidence type="ECO:0000256" key="2">
    <source>
        <dbReference type="ARBA" id="ARBA00008834"/>
    </source>
</evidence>
<gene>
    <name evidence="17" type="ORF">C361_06369</name>
</gene>
<evidence type="ECO:0000256" key="16">
    <source>
        <dbReference type="SAM" id="SignalP"/>
    </source>
</evidence>
<dbReference type="PANTHER" id="PTHR31736">
    <property type="match status" value="1"/>
</dbReference>
<dbReference type="Gene3D" id="2.160.20.10">
    <property type="entry name" value="Single-stranded right-handed beta-helix, Pectin lyase-like"/>
    <property type="match status" value="1"/>
</dbReference>
<dbReference type="EMBL" id="AMKT01000083">
    <property type="protein sequence ID" value="OXG13178.1"/>
    <property type="molecule type" value="Genomic_DNA"/>
</dbReference>
<dbReference type="GO" id="GO:0005576">
    <property type="term" value="C:extracellular region"/>
    <property type="evidence" value="ECO:0007669"/>
    <property type="project" value="UniProtKB-SubCell"/>
</dbReference>
<evidence type="ECO:0000256" key="3">
    <source>
        <dbReference type="ARBA" id="ARBA00022525"/>
    </source>
</evidence>
<evidence type="ECO:0000256" key="6">
    <source>
        <dbReference type="ARBA" id="ARBA00023157"/>
    </source>
</evidence>
<evidence type="ECO:0000256" key="13">
    <source>
        <dbReference type="ARBA" id="ARBA00038933"/>
    </source>
</evidence>
<sequence>MRFICLLVCALSSAVVEGSLFVLSESQGQKVIPEILVEEDNSIWPYHHEVFEFHPEYKDLSTGLVRPLCVLHTLGEGADDSYNFEKAVQQCGRGGIVRLPDANYTIGRPLDIYLSNSVLDLHGWLSFSANVSSWIENRMPLEFQNQSLAFVVRGNDYILEGNDKGGINGNGQAWYDYAKDYGNKFGRPMSLAIKNSKNVIIKNFSIVQPQFWASLIWGSENVYIRDFYVNATSFNPESASDQKNWLQNTDGSDTYQSHNVTYENMVYQGGDDCVALKPNSTSITLRNVTCHGGTGIAFGSIAQYSGVKDVIEDVFMEDIRLYPSNQCPAYQGVYFKSWLGYSIGQPPNGGGGGYGYCRNVTVKDVYMEDIWHPLVVQSDLTYLTLDREKFTDSGLFEWYDIHLKNFTGKALGNRIAWMSCSKLTPCHDWTFEGVDIMPGKQDHPEIHYTCNNFVLGGNDGLNQCHPSNSKLETENGGTL</sequence>
<keyword evidence="11" id="KW-0624">Polysaccharide degradation</keyword>
<evidence type="ECO:0000256" key="4">
    <source>
        <dbReference type="ARBA" id="ARBA00022729"/>
    </source>
</evidence>
<feature type="signal peptide" evidence="16">
    <location>
        <begin position="1"/>
        <end position="18"/>
    </location>
</feature>
<evidence type="ECO:0000256" key="1">
    <source>
        <dbReference type="ARBA" id="ARBA00004613"/>
    </source>
</evidence>
<evidence type="ECO:0000256" key="11">
    <source>
        <dbReference type="ARBA" id="ARBA00023326"/>
    </source>
</evidence>
<keyword evidence="8" id="KW-0119">Carbohydrate metabolism</keyword>
<proteinExistence type="inferred from homology"/>
<organism evidence="17 18">
    <name type="scientific">Cryptococcus neoformans Tu259-1</name>
    <dbReference type="NCBI Taxonomy" id="1230072"/>
    <lineage>
        <taxon>Eukaryota</taxon>
        <taxon>Fungi</taxon>
        <taxon>Dikarya</taxon>
        <taxon>Basidiomycota</taxon>
        <taxon>Agaricomycotina</taxon>
        <taxon>Tremellomycetes</taxon>
        <taxon>Tremellales</taxon>
        <taxon>Cryptococcaceae</taxon>
        <taxon>Cryptococcus</taxon>
        <taxon>Cryptococcus neoformans species complex</taxon>
    </lineage>
</organism>
<evidence type="ECO:0000256" key="9">
    <source>
        <dbReference type="ARBA" id="ARBA00023295"/>
    </source>
</evidence>
<keyword evidence="9 15" id="KW-0326">Glycosidase</keyword>
<dbReference type="InterPro" id="IPR011050">
    <property type="entry name" value="Pectin_lyase_fold/virulence"/>
</dbReference>
<evidence type="ECO:0000256" key="15">
    <source>
        <dbReference type="RuleBase" id="RU361169"/>
    </source>
</evidence>
<keyword evidence="7" id="KW-0325">Glycoprotein</keyword>
<name>A0A854QA82_CRYNE</name>
<evidence type="ECO:0000256" key="12">
    <source>
        <dbReference type="ARBA" id="ARBA00037312"/>
    </source>
</evidence>
<dbReference type="GO" id="GO:0071555">
    <property type="term" value="P:cell wall organization"/>
    <property type="evidence" value="ECO:0007669"/>
    <property type="project" value="UniProtKB-KW"/>
</dbReference>
<evidence type="ECO:0000256" key="14">
    <source>
        <dbReference type="ARBA" id="ARBA00048766"/>
    </source>
</evidence>
<feature type="chain" id="PRO_5032913001" description="galacturonan 1,4-alpha-galacturonidase" evidence="16">
    <location>
        <begin position="19"/>
        <end position="479"/>
    </location>
</feature>
<dbReference type="PANTHER" id="PTHR31736:SF12">
    <property type="entry name" value="EXO-POLYGALACTURONASE, PUTATIVE-RELATED"/>
    <property type="match status" value="1"/>
</dbReference>
<comment type="function">
    <text evidence="12">Specific in hydrolyzing the terminal glycosidic bond of polygalacturonic acid and oligogalacturonates.</text>
</comment>